<dbReference type="InterPro" id="IPR005080">
    <property type="entry name" value="Peptidase_A25"/>
</dbReference>
<reference evidence="7" key="1">
    <citation type="submission" date="2017-04" db="EMBL/GenBank/DDBJ databases">
        <title>Function of individual gut microbiota members based on whole genome sequencing of pure cultures obtained from chicken caecum.</title>
        <authorList>
            <person name="Medvecky M."/>
            <person name="Cejkova D."/>
            <person name="Polansky O."/>
            <person name="Karasova D."/>
            <person name="Kubasova T."/>
            <person name="Cizek A."/>
            <person name="Rychlik I."/>
        </authorList>
    </citation>
    <scope>NUCLEOTIDE SEQUENCE [LARGE SCALE GENOMIC DNA]</scope>
    <source>
        <strain evidence="7">An175</strain>
    </source>
</reference>
<proteinExistence type="inferred from homology"/>
<comment type="similarity">
    <text evidence="4">Belongs to the peptidase A25 family.</text>
</comment>
<reference evidence="6 8" key="3">
    <citation type="submission" date="2018-08" db="EMBL/GenBank/DDBJ databases">
        <title>A genome reference for cultivated species of the human gut microbiota.</title>
        <authorList>
            <person name="Zou Y."/>
            <person name="Xue W."/>
            <person name="Luo G."/>
        </authorList>
    </citation>
    <scope>NUCLEOTIDE SEQUENCE [LARGE SCALE GENOMIC DNA]</scope>
    <source>
        <strain evidence="6 8">TF05-12AC</strain>
    </source>
</reference>
<dbReference type="EMBL" id="NFKP01000012">
    <property type="protein sequence ID" value="OUP69043.1"/>
    <property type="molecule type" value="Genomic_DNA"/>
</dbReference>
<organism evidence="5 7">
    <name type="scientific">Anaerotruncus colihominis</name>
    <dbReference type="NCBI Taxonomy" id="169435"/>
    <lineage>
        <taxon>Bacteria</taxon>
        <taxon>Bacillati</taxon>
        <taxon>Bacillota</taxon>
        <taxon>Clostridia</taxon>
        <taxon>Eubacteriales</taxon>
        <taxon>Oscillospiraceae</taxon>
        <taxon>Anaerotruncus</taxon>
    </lineage>
</organism>
<evidence type="ECO:0000313" key="6">
    <source>
        <dbReference type="EMBL" id="RGE66966.1"/>
    </source>
</evidence>
<name>A0A1Y4E8L4_9FIRM</name>
<evidence type="ECO:0000256" key="1">
    <source>
        <dbReference type="ARBA" id="ARBA00022670"/>
    </source>
</evidence>
<keyword evidence="3 4" id="KW-0865">Zymogen</keyword>
<evidence type="ECO:0000313" key="5">
    <source>
        <dbReference type="EMBL" id="OUP69043.1"/>
    </source>
</evidence>
<dbReference type="EC" id="3.4.24.78" evidence="4"/>
<dbReference type="InterPro" id="IPR023430">
    <property type="entry name" value="Pept_HybD-like_dom_sf"/>
</dbReference>
<dbReference type="GO" id="GO:0009847">
    <property type="term" value="P:spore germination"/>
    <property type="evidence" value="ECO:0007669"/>
    <property type="project" value="UniProtKB-UniRule"/>
</dbReference>
<dbReference type="Proteomes" id="UP000196386">
    <property type="component" value="Unassembled WGS sequence"/>
</dbReference>
<reference evidence="5" key="2">
    <citation type="journal article" date="2018" name="BMC Genomics">
        <title>Whole genome sequencing and function prediction of 133 gut anaerobes isolated from chicken caecum in pure cultures.</title>
        <authorList>
            <person name="Medvecky M."/>
            <person name="Cejkova D."/>
            <person name="Polansky O."/>
            <person name="Karasova D."/>
            <person name="Kubasova T."/>
            <person name="Cizek A."/>
            <person name="Rychlik I."/>
        </authorList>
    </citation>
    <scope>NUCLEOTIDE SEQUENCE</scope>
    <source>
        <strain evidence="5">An175</strain>
    </source>
</reference>
<dbReference type="Gene3D" id="3.40.50.1450">
    <property type="entry name" value="HybD-like"/>
    <property type="match status" value="1"/>
</dbReference>
<dbReference type="HAMAP" id="MF_00626">
    <property type="entry name" value="Germination_prot"/>
    <property type="match status" value="1"/>
</dbReference>
<dbReference type="GO" id="GO:0004222">
    <property type="term" value="F:metalloendopeptidase activity"/>
    <property type="evidence" value="ECO:0007669"/>
    <property type="project" value="UniProtKB-UniRule"/>
</dbReference>
<dbReference type="EMBL" id="QVME01000006">
    <property type="protein sequence ID" value="RGE66966.1"/>
    <property type="molecule type" value="Genomic_DNA"/>
</dbReference>
<comment type="function">
    <text evidence="4">Initiates the rapid degradation of small, acid-soluble proteins during spore germination.</text>
</comment>
<dbReference type="OrthoDB" id="9777293at2"/>
<evidence type="ECO:0000256" key="2">
    <source>
        <dbReference type="ARBA" id="ARBA00022801"/>
    </source>
</evidence>
<dbReference type="GO" id="GO:0006508">
    <property type="term" value="P:proteolysis"/>
    <property type="evidence" value="ECO:0007669"/>
    <property type="project" value="UniProtKB-UniRule"/>
</dbReference>
<evidence type="ECO:0000256" key="3">
    <source>
        <dbReference type="ARBA" id="ARBA00023145"/>
    </source>
</evidence>
<feature type="propeptide" id="PRO_5034576224" evidence="4">
    <location>
        <begin position="1"/>
        <end position="20"/>
    </location>
</feature>
<comment type="caution">
    <text evidence="5">The sequence shown here is derived from an EMBL/GenBank/DDBJ whole genome shotgun (WGS) entry which is preliminary data.</text>
</comment>
<evidence type="ECO:0000256" key="4">
    <source>
        <dbReference type="HAMAP-Rule" id="MF_00626"/>
    </source>
</evidence>
<gene>
    <name evidence="4" type="primary">gpr</name>
    <name evidence="5" type="ORF">B5F11_10465</name>
    <name evidence="6" type="ORF">DXC40_12080</name>
</gene>
<keyword evidence="2 4" id="KW-0378">Hydrolase</keyword>
<comment type="subunit">
    <text evidence="4">Homotetramer.</text>
</comment>
<dbReference type="Proteomes" id="UP000260828">
    <property type="component" value="Unassembled WGS sequence"/>
</dbReference>
<keyword evidence="1 4" id="KW-0645">Protease</keyword>
<feature type="chain" id="PRO_5034576222" description="Germination protease" evidence="4">
    <location>
        <begin position="21"/>
        <end position="302"/>
    </location>
</feature>
<evidence type="ECO:0000313" key="8">
    <source>
        <dbReference type="Proteomes" id="UP000260828"/>
    </source>
</evidence>
<comment type="catalytic activity">
    <reaction evidence="4">
        <text>Endopeptidase action with P4 Glu or Asp, P1 preferably Glu &gt; Asp, P1' hydrophobic and P2' Ala.</text>
        <dbReference type="EC" id="3.4.24.78"/>
    </reaction>
</comment>
<sequence>MRGAHRPAKGGTPMRLYRTDLAVEAAAEFKQRLPHGVSMQEQTRGSARIIRIVIDTDDAARRLGRPRGRYITIETPPVCESNGADDATHACAAELKSLLPKSGPVLVVGLGNDRITPDALGPRAARQILATRHIPRELAARTGLGALRPVAVIAPGVLGQTGIETGEIVHSVARDLSPAAVIVIDALASRSLDRLGRTIQLADSGISPGSGVFNARRELNAATLGAPVVSIGIPTVVDGETLARDILHDADDRAAAPGADAMMVTPRDIDAVIDRGAKTLSFSINAALQPQLSLEDIVYLTS</sequence>
<comment type="PTM">
    <text evidence="4">Autoproteolytically processed. The inactive tetrameric zymogen termed p46 autoprocesses to a smaller form termed p41, which is active only during spore germination.</text>
</comment>
<dbReference type="NCBIfam" id="TIGR01441">
    <property type="entry name" value="GPR"/>
    <property type="match status" value="1"/>
</dbReference>
<dbReference type="SUPFAM" id="SSF53163">
    <property type="entry name" value="HybD-like"/>
    <property type="match status" value="1"/>
</dbReference>
<dbReference type="AlphaFoldDB" id="A0A1Y4E8L4"/>
<protein>
    <recommendedName>
        <fullName evidence="4">Germination protease</fullName>
        <ecNumber evidence="4">3.4.24.78</ecNumber>
    </recommendedName>
    <alternativeName>
        <fullName evidence="4">GPR endopeptidase</fullName>
    </alternativeName>
    <alternativeName>
        <fullName evidence="4">Germination proteinase</fullName>
    </alternativeName>
    <alternativeName>
        <fullName evidence="4">Spore protease</fullName>
    </alternativeName>
</protein>
<evidence type="ECO:0000313" key="7">
    <source>
        <dbReference type="Proteomes" id="UP000196386"/>
    </source>
</evidence>
<dbReference type="Pfam" id="PF03418">
    <property type="entry name" value="Peptidase_A25"/>
    <property type="match status" value="1"/>
</dbReference>
<accession>A0A1Y4E8L4</accession>